<dbReference type="Gene3D" id="1.25.40.10">
    <property type="entry name" value="Tetratricopeptide repeat domain"/>
    <property type="match status" value="2"/>
</dbReference>
<keyword evidence="4 8" id="KW-0808">Transferase</keyword>
<dbReference type="Gene3D" id="3.40.50.12580">
    <property type="match status" value="1"/>
</dbReference>
<dbReference type="InterPro" id="IPR011990">
    <property type="entry name" value="TPR-like_helical_dom_sf"/>
</dbReference>
<sequence>MNKLEKITNCINNNEIQDAYNLCKEYEQEYLNNADYWNLRGLLCLKLGEYDTAHKCLEKALAINRKNADALFNYAVASEHLGYLSDSALYYGLTYRYTNDSQLREELSQIYNQNQEIALNQIYETAAYGNSKTFIIMSSCGWGDIQQRMHHISKSLVKFGHEVIFMEPSVNASVTEGEDNLTVHDLTKYSLDNIRMENGVNVLQPISVIKDRNLINNYADLVQNILHASLHEKPVIITYMPYQVTVLEQITGEFYHIYDCVDDHTDLEYAFWGHKNDVIWEHALMNTADFITTTSTSLYLQRTAIEKRKNVLISKNAVNEVDFISKKSEIPEDIRHIPEPRIVYMGALYEWFDTELFYDVVKANPDKSFVIIGFGKDILSNSLPNLYFIGAKKHSELKEYLSHMQVGIIPFKSYSDIIINCDPIKHYEYIACGLPVVTTFIPDSAIDKPYTFLGKDSDTFSSAIDKALGIKIDSHTISNFLAENSWNSRAALLCGIADGKIGSLRQEEEIEKIGRQISQLSENYCSAIFKTMRAVYLNLIDSESFEVEARSSYHMENTCYTEKQYIRSLIVNNNLSELLEAVPNLKYVREELKNEIIYRFEQTEYEYIYPLTYLLINDYPTYYKYSRLIQDTAIKKLFDLYVQYIIEVEVDKNEIIKVMKSSKGSPVSEYLRDKFSIYEYALGDVLSEEQKDEIESLINEWIEKDNLDSATKLIEQLEAAFSPEDPLFINILKTRLLIKQGGTNEALKFLQLVDRTMPNKRAGLLLAELLDQIGSKFKALKQYSRYVEKSDRNIIKKMESLLEESSDAKISLISTTNSGCNSIGLLRGMPNYIRERYEVRLFQEQRYEDYDSFVKESDVVVTTQANYPFNHKQINIELWHGFPLKAMANMDPGDLRSAEQLRSWWEKVDYITSYSGMFNTLFNACIGLDISKYQVTGAPRNDLLSKNYRSWFAKLFESNLDGQNLIMFTPTFRSSQFNPTHNEGDRNWGNLFGFEEFNQEEFESYLEEKKIYLIVKLHWVEETIVKEQIENFNSNRIKLLTEDEICASGLDLYELLSSIDLLITDYSSIYFDYLLLDRPVLFAPVDLKTYEKKRGFLLEPYETWIPGPKVTSQNQLQVELSKLLSDRDYYLAERNWIKNIIHTHTDSCSAERVWGLIDNELNLDAERKLVHEMKLHLKLDEIKDQLIIFMEKAQLKQFDDMLSLNRELVEQSSELNTIAATSYYSRGDLETALYYLLQAYSIDSSYFDALYSLAIIYEQLGQANQSGLFYQKAAAVCMDKQLKEELTLKSNILNFTS</sequence>
<protein>
    <submittedName>
        <fullName evidence="8">CDP-glycerol glycerophosphotransferase (TagB/SpsB family)/glycosyltransferase involved in cell wall biosynthesis</fullName>
    </submittedName>
</protein>
<keyword evidence="6" id="KW-0472">Membrane</keyword>
<name>A0A839TVM2_9BACL</name>
<dbReference type="Pfam" id="PF04464">
    <property type="entry name" value="Glyphos_transf"/>
    <property type="match status" value="1"/>
</dbReference>
<evidence type="ECO:0000256" key="4">
    <source>
        <dbReference type="ARBA" id="ARBA00022679"/>
    </source>
</evidence>
<evidence type="ECO:0000256" key="3">
    <source>
        <dbReference type="ARBA" id="ARBA00022475"/>
    </source>
</evidence>
<keyword evidence="3" id="KW-1003">Cell membrane</keyword>
<reference evidence="8 9" key="1">
    <citation type="submission" date="2020-08" db="EMBL/GenBank/DDBJ databases">
        <title>Genomic Encyclopedia of Type Strains, Phase III (KMG-III): the genomes of soil and plant-associated and newly described type strains.</title>
        <authorList>
            <person name="Whitman W."/>
        </authorList>
    </citation>
    <scope>NUCLEOTIDE SEQUENCE [LARGE SCALE GENOMIC DNA]</scope>
    <source>
        <strain evidence="8 9">CECT 5831</strain>
    </source>
</reference>
<dbReference type="InterPro" id="IPR007554">
    <property type="entry name" value="Glycerophosphate_synth"/>
</dbReference>
<dbReference type="GO" id="GO:0019350">
    <property type="term" value="P:teichoic acid biosynthetic process"/>
    <property type="evidence" value="ECO:0007669"/>
    <property type="project" value="UniProtKB-KW"/>
</dbReference>
<evidence type="ECO:0000256" key="5">
    <source>
        <dbReference type="ARBA" id="ARBA00022944"/>
    </source>
</evidence>
<dbReference type="Pfam" id="PF00515">
    <property type="entry name" value="TPR_1"/>
    <property type="match status" value="1"/>
</dbReference>
<comment type="caution">
    <text evidence="8">The sequence shown here is derived from an EMBL/GenBank/DDBJ whole genome shotgun (WGS) entry which is preliminary data.</text>
</comment>
<comment type="subcellular location">
    <subcellularLocation>
        <location evidence="1">Cell membrane</location>
        <topology evidence="1">Peripheral membrane protein</topology>
    </subcellularLocation>
</comment>
<dbReference type="Gene3D" id="3.40.50.2000">
    <property type="entry name" value="Glycogen Phosphorylase B"/>
    <property type="match status" value="1"/>
</dbReference>
<dbReference type="GO" id="GO:0047355">
    <property type="term" value="F:CDP-glycerol glycerophosphotransferase activity"/>
    <property type="evidence" value="ECO:0007669"/>
    <property type="project" value="InterPro"/>
</dbReference>
<proteinExistence type="inferred from homology"/>
<evidence type="ECO:0000313" key="9">
    <source>
        <dbReference type="Proteomes" id="UP000517523"/>
    </source>
</evidence>
<evidence type="ECO:0000256" key="2">
    <source>
        <dbReference type="ARBA" id="ARBA00010488"/>
    </source>
</evidence>
<gene>
    <name evidence="8" type="ORF">FHS19_005614</name>
</gene>
<keyword evidence="5" id="KW-0777">Teichoic acid biosynthesis</keyword>
<dbReference type="SUPFAM" id="SSF48452">
    <property type="entry name" value="TPR-like"/>
    <property type="match status" value="2"/>
</dbReference>
<comment type="similarity">
    <text evidence="2">Belongs to the CDP-glycerol glycerophosphotransferase family.</text>
</comment>
<organism evidence="8 9">
    <name type="scientific">Paenibacillus rhizosphaerae</name>
    <dbReference type="NCBI Taxonomy" id="297318"/>
    <lineage>
        <taxon>Bacteria</taxon>
        <taxon>Bacillati</taxon>
        <taxon>Bacillota</taxon>
        <taxon>Bacilli</taxon>
        <taxon>Bacillales</taxon>
        <taxon>Paenibacillaceae</taxon>
        <taxon>Paenibacillus</taxon>
    </lineage>
</organism>
<dbReference type="PANTHER" id="PTHR37316">
    <property type="entry name" value="TEICHOIC ACID GLYCEROL-PHOSPHATE PRIMASE"/>
    <property type="match status" value="1"/>
</dbReference>
<dbReference type="Proteomes" id="UP000517523">
    <property type="component" value="Unassembled WGS sequence"/>
</dbReference>
<dbReference type="Gene3D" id="3.40.50.11820">
    <property type="match status" value="1"/>
</dbReference>
<dbReference type="GO" id="GO:0005886">
    <property type="term" value="C:plasma membrane"/>
    <property type="evidence" value="ECO:0007669"/>
    <property type="project" value="UniProtKB-SubCell"/>
</dbReference>
<dbReference type="SUPFAM" id="SSF53756">
    <property type="entry name" value="UDP-Glycosyltransferase/glycogen phosphorylase"/>
    <property type="match status" value="2"/>
</dbReference>
<accession>A0A839TVM2</accession>
<evidence type="ECO:0000313" key="8">
    <source>
        <dbReference type="EMBL" id="MBB3130895.1"/>
    </source>
</evidence>
<dbReference type="RefSeq" id="WP_183585121.1">
    <property type="nucleotide sequence ID" value="NZ_JACHXJ010000005.1"/>
</dbReference>
<evidence type="ECO:0000256" key="6">
    <source>
        <dbReference type="ARBA" id="ARBA00023136"/>
    </source>
</evidence>
<dbReference type="InterPro" id="IPR043148">
    <property type="entry name" value="TagF_C"/>
</dbReference>
<feature type="repeat" description="TPR" evidence="7">
    <location>
        <begin position="34"/>
        <end position="67"/>
    </location>
</feature>
<dbReference type="SMART" id="SM00028">
    <property type="entry name" value="TPR"/>
    <property type="match status" value="3"/>
</dbReference>
<evidence type="ECO:0000256" key="7">
    <source>
        <dbReference type="PROSITE-ProRule" id="PRU00339"/>
    </source>
</evidence>
<dbReference type="PANTHER" id="PTHR37316:SF3">
    <property type="entry name" value="TEICHOIC ACID GLYCEROL-PHOSPHATE TRANSFERASE"/>
    <property type="match status" value="1"/>
</dbReference>
<dbReference type="EMBL" id="JACHXJ010000005">
    <property type="protein sequence ID" value="MBB3130895.1"/>
    <property type="molecule type" value="Genomic_DNA"/>
</dbReference>
<dbReference type="InterPro" id="IPR043149">
    <property type="entry name" value="TagF_N"/>
</dbReference>
<dbReference type="InterPro" id="IPR019734">
    <property type="entry name" value="TPR_rpt"/>
</dbReference>
<dbReference type="Pfam" id="PF13692">
    <property type="entry name" value="Glyco_trans_1_4"/>
    <property type="match status" value="1"/>
</dbReference>
<keyword evidence="7" id="KW-0802">TPR repeat</keyword>
<dbReference type="PROSITE" id="PS50005">
    <property type="entry name" value="TPR"/>
    <property type="match status" value="1"/>
</dbReference>
<dbReference type="InterPro" id="IPR051612">
    <property type="entry name" value="Teichoic_Acid_Biosynth"/>
</dbReference>
<evidence type="ECO:0000256" key="1">
    <source>
        <dbReference type="ARBA" id="ARBA00004202"/>
    </source>
</evidence>